<dbReference type="PANTHER" id="PTHR34846:SF5">
    <property type="entry name" value="CARBOXYMUCONOLACTONE DECARBOXYLASE-LIKE DOMAIN-CONTAINING PROTEIN"/>
    <property type="match status" value="1"/>
</dbReference>
<dbReference type="OrthoDB" id="9998495at2759"/>
<protein>
    <recommendedName>
        <fullName evidence="4">4-carboxymuconolactone decarboxylase</fullName>
    </recommendedName>
</protein>
<dbReference type="PANTHER" id="PTHR34846">
    <property type="entry name" value="4-CARBOXYMUCONOLACTONE DECARBOXYLASE FAMILY PROTEIN (AFU_ORTHOLOGUE AFUA_6G11590)"/>
    <property type="match status" value="1"/>
</dbReference>
<evidence type="ECO:0000313" key="2">
    <source>
        <dbReference type="EMBL" id="GMH79337.1"/>
    </source>
</evidence>
<feature type="compositionally biased region" description="Polar residues" evidence="1">
    <location>
        <begin position="28"/>
        <end position="42"/>
    </location>
</feature>
<comment type="caution">
    <text evidence="2">The sequence shown here is derived from an EMBL/GenBank/DDBJ whole genome shotgun (WGS) entry which is preliminary data.</text>
</comment>
<dbReference type="Proteomes" id="UP001165122">
    <property type="component" value="Unassembled WGS sequence"/>
</dbReference>
<proteinExistence type="predicted"/>
<gene>
    <name evidence="2" type="ORF">TrLO_g8400</name>
</gene>
<evidence type="ECO:0000256" key="1">
    <source>
        <dbReference type="SAM" id="MobiDB-lite"/>
    </source>
</evidence>
<accession>A0A9W7EHY1</accession>
<dbReference type="Gene3D" id="1.20.1290.10">
    <property type="entry name" value="AhpD-like"/>
    <property type="match status" value="1"/>
</dbReference>
<feature type="region of interest" description="Disordered" evidence="1">
    <location>
        <begin position="1"/>
        <end position="43"/>
    </location>
</feature>
<dbReference type="SUPFAM" id="SSF69118">
    <property type="entry name" value="AhpD-like"/>
    <property type="match status" value="1"/>
</dbReference>
<dbReference type="InterPro" id="IPR029032">
    <property type="entry name" value="AhpD-like"/>
</dbReference>
<evidence type="ECO:0000313" key="3">
    <source>
        <dbReference type="Proteomes" id="UP001165122"/>
    </source>
</evidence>
<dbReference type="EMBL" id="BRXW01000916">
    <property type="protein sequence ID" value="GMH79337.1"/>
    <property type="molecule type" value="Genomic_DNA"/>
</dbReference>
<keyword evidence="3" id="KW-1185">Reference proteome</keyword>
<reference evidence="3" key="1">
    <citation type="journal article" date="2023" name="Commun. Biol.">
        <title>Genome analysis of Parmales, the sister group of diatoms, reveals the evolutionary specialization of diatoms from phago-mixotrophs to photoautotrophs.</title>
        <authorList>
            <person name="Ban H."/>
            <person name="Sato S."/>
            <person name="Yoshikawa S."/>
            <person name="Yamada K."/>
            <person name="Nakamura Y."/>
            <person name="Ichinomiya M."/>
            <person name="Sato N."/>
            <person name="Blanc-Mathieu R."/>
            <person name="Endo H."/>
            <person name="Kuwata A."/>
            <person name="Ogata H."/>
        </authorList>
    </citation>
    <scope>NUCLEOTIDE SEQUENCE [LARGE SCALE GENOMIC DNA]</scope>
    <source>
        <strain evidence="3">NIES 3700</strain>
    </source>
</reference>
<evidence type="ECO:0008006" key="4">
    <source>
        <dbReference type="Google" id="ProtNLM"/>
    </source>
</evidence>
<name>A0A9W7EHY1_9STRA</name>
<organism evidence="2 3">
    <name type="scientific">Triparma laevis f. longispina</name>
    <dbReference type="NCBI Taxonomy" id="1714387"/>
    <lineage>
        <taxon>Eukaryota</taxon>
        <taxon>Sar</taxon>
        <taxon>Stramenopiles</taxon>
        <taxon>Ochrophyta</taxon>
        <taxon>Bolidophyceae</taxon>
        <taxon>Parmales</taxon>
        <taxon>Triparmaceae</taxon>
        <taxon>Triparma</taxon>
    </lineage>
</organism>
<dbReference type="AlphaFoldDB" id="A0A9W7EHY1"/>
<sequence>MSGKNEEDFDVPEEGPQRYSGPGPELTPAQSEIKSKITSSRPESGFKGPFPVWLVNPPICDAAQNLGRVVRYETGFDQNVTETIICMTSSYLGCVAEWMIHYPIALSNSVDHTLLEPLLLHFGNWPSDLLDHLSSESPFLSSILKITYNALVNKGKFEDPEYKECVNVVGEKVLQDILSIVGYYTYVGLTLNCFRVSGK</sequence>